<dbReference type="EMBL" id="UAUE01000020">
    <property type="protein sequence ID" value="SPY96666.1"/>
    <property type="molecule type" value="Genomic_DNA"/>
</dbReference>
<organism evidence="8 9">
    <name type="scientific">Proteus mirabilis</name>
    <dbReference type="NCBI Taxonomy" id="584"/>
    <lineage>
        <taxon>Bacteria</taxon>
        <taxon>Pseudomonadati</taxon>
        <taxon>Pseudomonadota</taxon>
        <taxon>Gammaproteobacteria</taxon>
        <taxon>Enterobacterales</taxon>
        <taxon>Morganellaceae</taxon>
        <taxon>Proteus</taxon>
    </lineage>
</organism>
<protein>
    <submittedName>
        <fullName evidence="8">Multidrug efflux protein</fullName>
    </submittedName>
</protein>
<dbReference type="RefSeq" id="WP_151252961.1">
    <property type="nucleotide sequence ID" value="NZ_CAXOHV010000014.1"/>
</dbReference>
<evidence type="ECO:0000256" key="1">
    <source>
        <dbReference type="ARBA" id="ARBA00004141"/>
    </source>
</evidence>
<dbReference type="InterPro" id="IPR036259">
    <property type="entry name" value="MFS_trans_sf"/>
</dbReference>
<feature type="transmembrane region" description="Helical" evidence="6">
    <location>
        <begin position="106"/>
        <end position="126"/>
    </location>
</feature>
<sequence length="506" mass="55872">MIKLLSAAQNHRPIFVVMAVFTGAILSTLFVRMFSISLADLRGVFGLDVAQGSWLNVALNIAQLISMTLVPWFMVVYGAEKILISASFILFCCGLAVPIIGQQIGFGGLFIAHFMIGFCIGVYLPMTISLALKSLNPSVWLIVMAAYSLRVSVGMDAGVGISGEFVDILNWRWIYWLSAIFTLVILFFTWWGMPLSPINKSLLAQSDWGGMALKCLGLTLLYIGVVQGELLGWWDSGLVVSCLIGSAILMGTFIIRAYIYKQSFGHLNWIKDSNLRLCFIIACLYSFLMLPNSLFIPSFLSVVGGLKPLQIGQVTNLAFFIYLLCSPIAIFLARRLEPRLMMLIGIMIIGGACLIGHQIDYQWRANDFFIVISMQAIGECLLLIGLIASFVTNIKPQEALHLGAYISIARVLMPALAGAIINTYLRISYDTHYDLLRGYIQTGEQKLAGNITEHYQTTMALVIREAHVASFIDGFDLIMLLVILGALCMSFLKSSPENPVVPRLVK</sequence>
<evidence type="ECO:0000256" key="3">
    <source>
        <dbReference type="ARBA" id="ARBA00022692"/>
    </source>
</evidence>
<evidence type="ECO:0000313" key="8">
    <source>
        <dbReference type="EMBL" id="SPY96666.1"/>
    </source>
</evidence>
<dbReference type="Gene3D" id="1.20.1250.20">
    <property type="entry name" value="MFS general substrate transporter like domains"/>
    <property type="match status" value="2"/>
</dbReference>
<feature type="transmembrane region" description="Helical" evidence="6">
    <location>
        <begin position="82"/>
        <end position="100"/>
    </location>
</feature>
<dbReference type="GO" id="GO:0022857">
    <property type="term" value="F:transmembrane transporter activity"/>
    <property type="evidence" value="ECO:0007669"/>
    <property type="project" value="InterPro"/>
</dbReference>
<feature type="transmembrane region" description="Helical" evidence="6">
    <location>
        <begin position="173"/>
        <end position="196"/>
    </location>
</feature>
<evidence type="ECO:0000256" key="6">
    <source>
        <dbReference type="SAM" id="Phobius"/>
    </source>
</evidence>
<dbReference type="Pfam" id="PF07690">
    <property type="entry name" value="MFS_1"/>
    <property type="match status" value="1"/>
</dbReference>
<feature type="transmembrane region" description="Helical" evidence="6">
    <location>
        <begin position="468"/>
        <end position="492"/>
    </location>
</feature>
<dbReference type="PANTHER" id="PTHR42718:SF9">
    <property type="entry name" value="MAJOR FACILITATOR SUPERFAMILY MULTIDRUG TRANSPORTER MFSC"/>
    <property type="match status" value="1"/>
</dbReference>
<feature type="transmembrane region" description="Helical" evidence="6">
    <location>
        <begin position="238"/>
        <end position="259"/>
    </location>
</feature>
<dbReference type="InterPro" id="IPR011701">
    <property type="entry name" value="MFS"/>
</dbReference>
<feature type="transmembrane region" description="Helical" evidence="6">
    <location>
        <begin position="369"/>
        <end position="390"/>
    </location>
</feature>
<comment type="subcellular location">
    <subcellularLocation>
        <location evidence="1">Membrane</location>
        <topology evidence="1">Multi-pass membrane protein</topology>
    </subcellularLocation>
</comment>
<dbReference type="AlphaFoldDB" id="A0A2X2BTM0"/>
<keyword evidence="2" id="KW-0813">Transport</keyword>
<dbReference type="InterPro" id="IPR020846">
    <property type="entry name" value="MFS_dom"/>
</dbReference>
<evidence type="ECO:0000313" key="9">
    <source>
        <dbReference type="Proteomes" id="UP000251485"/>
    </source>
</evidence>
<feature type="transmembrane region" description="Helical" evidence="6">
    <location>
        <begin position="208"/>
        <end position="226"/>
    </location>
</feature>
<feature type="transmembrane region" description="Helical" evidence="6">
    <location>
        <begin position="12"/>
        <end position="34"/>
    </location>
</feature>
<feature type="transmembrane region" description="Helical" evidence="6">
    <location>
        <begin position="54"/>
        <end position="75"/>
    </location>
</feature>
<dbReference type="SUPFAM" id="SSF103473">
    <property type="entry name" value="MFS general substrate transporter"/>
    <property type="match status" value="1"/>
</dbReference>
<evidence type="ECO:0000259" key="7">
    <source>
        <dbReference type="PROSITE" id="PS50850"/>
    </source>
</evidence>
<keyword evidence="5 6" id="KW-0472">Membrane</keyword>
<dbReference type="GO" id="GO:0016020">
    <property type="term" value="C:membrane"/>
    <property type="evidence" value="ECO:0007669"/>
    <property type="project" value="UniProtKB-SubCell"/>
</dbReference>
<dbReference type="Proteomes" id="UP000251485">
    <property type="component" value="Unassembled WGS sequence"/>
</dbReference>
<feature type="domain" description="Major facilitator superfamily (MFS) profile" evidence="7">
    <location>
        <begin position="16"/>
        <end position="497"/>
    </location>
</feature>
<reference evidence="8 9" key="1">
    <citation type="submission" date="2018-06" db="EMBL/GenBank/DDBJ databases">
        <authorList>
            <consortium name="Pathogen Informatics"/>
            <person name="Doyle S."/>
        </authorList>
    </citation>
    <scope>NUCLEOTIDE SEQUENCE [LARGE SCALE GENOMIC DNA]</scope>
    <source>
        <strain evidence="8 9">NCTC10975</strain>
    </source>
</reference>
<feature type="transmembrane region" description="Helical" evidence="6">
    <location>
        <begin position="402"/>
        <end position="425"/>
    </location>
</feature>
<feature type="transmembrane region" description="Helical" evidence="6">
    <location>
        <begin position="340"/>
        <end position="357"/>
    </location>
</feature>
<dbReference type="PANTHER" id="PTHR42718">
    <property type="entry name" value="MAJOR FACILITATOR SUPERFAMILY MULTIDRUG TRANSPORTER MFSC"/>
    <property type="match status" value="1"/>
</dbReference>
<gene>
    <name evidence="8" type="primary">emrB_1</name>
    <name evidence="8" type="ORF">NCTC10975_02392</name>
</gene>
<feature type="transmembrane region" description="Helical" evidence="6">
    <location>
        <begin position="138"/>
        <end position="161"/>
    </location>
</feature>
<feature type="transmembrane region" description="Helical" evidence="6">
    <location>
        <begin position="314"/>
        <end position="333"/>
    </location>
</feature>
<feature type="transmembrane region" description="Helical" evidence="6">
    <location>
        <begin position="279"/>
        <end position="302"/>
    </location>
</feature>
<accession>A0A2X2BTM0</accession>
<evidence type="ECO:0000256" key="5">
    <source>
        <dbReference type="ARBA" id="ARBA00023136"/>
    </source>
</evidence>
<dbReference type="PROSITE" id="PS50850">
    <property type="entry name" value="MFS"/>
    <property type="match status" value="1"/>
</dbReference>
<evidence type="ECO:0000256" key="4">
    <source>
        <dbReference type="ARBA" id="ARBA00022989"/>
    </source>
</evidence>
<keyword evidence="3 6" id="KW-0812">Transmembrane</keyword>
<evidence type="ECO:0000256" key="2">
    <source>
        <dbReference type="ARBA" id="ARBA00022448"/>
    </source>
</evidence>
<keyword evidence="4 6" id="KW-1133">Transmembrane helix</keyword>
<proteinExistence type="predicted"/>
<name>A0A2X2BTM0_PROMI</name>